<organism evidence="3 4">
    <name type="scientific">Sphingopyxis macrogoltabida</name>
    <name type="common">Sphingomonas macrogoltabidus</name>
    <dbReference type="NCBI Taxonomy" id="33050"/>
    <lineage>
        <taxon>Bacteria</taxon>
        <taxon>Pseudomonadati</taxon>
        <taxon>Pseudomonadota</taxon>
        <taxon>Alphaproteobacteria</taxon>
        <taxon>Sphingomonadales</taxon>
        <taxon>Sphingomonadaceae</taxon>
        <taxon>Sphingopyxis</taxon>
    </lineage>
</organism>
<dbReference type="Gene3D" id="2.40.128.130">
    <property type="entry name" value="Autotransporter beta-domain"/>
    <property type="match status" value="1"/>
</dbReference>
<dbReference type="Proteomes" id="UP000076088">
    <property type="component" value="Chromosome"/>
</dbReference>
<gene>
    <name evidence="3" type="ORF">ATM17_15630</name>
</gene>
<sequence length="724" mass="74857">MMAGDPLGFSVASAQTTTETSSSGDLYMSEDTSETVTGSTLYSAEFQTEINGESGTIPLTGLLRYFDRFDDAEIQQAAAAQLPAEHVHMVGDVPVTIVSWSPAELVESNYEVIDTFTSETPYSTVSSVVTTQLTSGDGPDNVVPTGYRSDCYSFGANGATNFEPFGGSFADCSGGEEFFEVAPGTVNSNTHTTTVYTQGTRYVESVDEGYFDRYVLRPRESLSASSGTLATTIRSATTVRTDSYETRIMGMVGDTNLFDTSQAGAFTDAAVQAAIVDLSKPRGYAIGGAPVVVTWSAPVRVASSEQLLSSSVDTQTSTRRFDAVTITTTNGGMAGGEVLIGDRGTCTDTGTGGATNGASPTGAFATCDGGVTYTLASGETNTNIHTTDVTETTISSVTTENWLNSETYRLAGTPVAIGQIHAALRDVLYGGDFERRHADAIAAALPRGGERRFGLWALARTGRDTSKSDAAGAGSRRTTRGGSGGLAIRLSEAAQFGLAIDYGKTDVALAGLAEKGEARLTQIGLGAELSPGIWRIRLAAGHGWGSISTERGSDAMGGISRAGYDASLWSAFAEAGPEFAIGDARIQPLVGIAWTRAKLGGFAESGGIALEGGSDSATRLAVSFGARGELQRRASDGSGFRLSASLRGTRVADGRGRVRGVAFIGTPGQLLHVTSAREGGLHAVGEIGAAYYTAGGVGFHLGADGAAGSGDRSWRATGGISIAF</sequence>
<evidence type="ECO:0000313" key="4">
    <source>
        <dbReference type="Proteomes" id="UP000076088"/>
    </source>
</evidence>
<accession>A0AAC9FFS6</accession>
<dbReference type="SMART" id="SM00869">
    <property type="entry name" value="Autotransporter"/>
    <property type="match status" value="1"/>
</dbReference>
<feature type="region of interest" description="Disordered" evidence="1">
    <location>
        <begin position="1"/>
        <end position="32"/>
    </location>
</feature>
<name>A0AAC9FFS6_SPHMC</name>
<evidence type="ECO:0000256" key="1">
    <source>
        <dbReference type="SAM" id="MobiDB-lite"/>
    </source>
</evidence>
<dbReference type="InterPro" id="IPR005546">
    <property type="entry name" value="Autotransporte_beta"/>
</dbReference>
<dbReference type="AlphaFoldDB" id="A0AAC9FFS6"/>
<reference evidence="4" key="1">
    <citation type="submission" date="2015-11" db="EMBL/GenBank/DDBJ databases">
        <title>Complete genome sequence of a polyethylene-glycol degrader Sphingopyxis macrogoltabida 203N (NBRC 111659).</title>
        <authorList>
            <person name="Yoshiyuki O."/>
            <person name="Shouta N."/>
            <person name="Nagata Y."/>
            <person name="Numata M."/>
            <person name="Tsuchikane K."/>
            <person name="Hosoyama A."/>
            <person name="Yamazoe A."/>
            <person name="Tsuda M."/>
            <person name="Fujita N."/>
            <person name="Kawai F."/>
        </authorList>
    </citation>
    <scope>NUCLEOTIDE SEQUENCE [LARGE SCALE GENOMIC DNA]</scope>
    <source>
        <strain evidence="4">203N</strain>
    </source>
</reference>
<proteinExistence type="predicted"/>
<reference evidence="3 4" key="2">
    <citation type="journal article" date="2016" name="Genome Announc.">
        <title>Complete Genome Sequence of Sphingopyxis macrogoltabida Strain 203N (NBRC 111659), a Polyethylene Glycol Degrader.</title>
        <authorList>
            <person name="Ohtsubo Y."/>
            <person name="Nonoyama S."/>
            <person name="Nagata Y."/>
            <person name="Numata M."/>
            <person name="Tsuchikane K."/>
            <person name="Hosoyama A."/>
            <person name="Yamazoe A."/>
            <person name="Tsuda M."/>
            <person name="Fujita N."/>
            <person name="Kawai F."/>
        </authorList>
    </citation>
    <scope>NUCLEOTIDE SEQUENCE [LARGE SCALE GENOMIC DNA]</scope>
    <source>
        <strain evidence="3 4">203N</strain>
    </source>
</reference>
<evidence type="ECO:0000259" key="2">
    <source>
        <dbReference type="PROSITE" id="PS51208"/>
    </source>
</evidence>
<dbReference type="Pfam" id="PF03797">
    <property type="entry name" value="Autotransporter"/>
    <property type="match status" value="1"/>
</dbReference>
<dbReference type="PROSITE" id="PS51208">
    <property type="entry name" value="AUTOTRANSPORTER"/>
    <property type="match status" value="1"/>
</dbReference>
<evidence type="ECO:0000313" key="3">
    <source>
        <dbReference type="EMBL" id="AMU90453.1"/>
    </source>
</evidence>
<feature type="domain" description="Autotransporter" evidence="2">
    <location>
        <begin position="448"/>
        <end position="724"/>
    </location>
</feature>
<dbReference type="InterPro" id="IPR036709">
    <property type="entry name" value="Autotransporte_beta_dom_sf"/>
</dbReference>
<dbReference type="EMBL" id="CP013344">
    <property type="protein sequence ID" value="AMU90453.1"/>
    <property type="molecule type" value="Genomic_DNA"/>
</dbReference>
<protein>
    <recommendedName>
        <fullName evidence="2">Autotransporter domain-containing protein</fullName>
    </recommendedName>
</protein>
<dbReference type="SUPFAM" id="SSF103515">
    <property type="entry name" value="Autotransporter"/>
    <property type="match status" value="1"/>
</dbReference>
<keyword evidence="4" id="KW-1185">Reference proteome</keyword>
<feature type="compositionally biased region" description="Low complexity" evidence="1">
    <location>
        <begin position="10"/>
        <end position="23"/>
    </location>
</feature>